<dbReference type="AlphaFoldDB" id="A0A099K8B8"/>
<gene>
    <name evidence="1" type="ORF">ND2E_0743</name>
</gene>
<name>A0A099K8B8_COLPS</name>
<accession>A0A099K8B8</accession>
<evidence type="ECO:0000313" key="2">
    <source>
        <dbReference type="Proteomes" id="UP000029843"/>
    </source>
</evidence>
<dbReference type="PATRIC" id="fig|28229.4.peg.4232"/>
<dbReference type="EMBL" id="JQED01000056">
    <property type="protein sequence ID" value="KGJ86571.1"/>
    <property type="molecule type" value="Genomic_DNA"/>
</dbReference>
<evidence type="ECO:0000313" key="1">
    <source>
        <dbReference type="EMBL" id="KGJ86571.1"/>
    </source>
</evidence>
<dbReference type="InterPro" id="IPR005361">
    <property type="entry name" value="UPF0158"/>
</dbReference>
<organism evidence="1 2">
    <name type="scientific">Colwellia psychrerythraea</name>
    <name type="common">Vibrio psychroerythus</name>
    <dbReference type="NCBI Taxonomy" id="28229"/>
    <lineage>
        <taxon>Bacteria</taxon>
        <taxon>Pseudomonadati</taxon>
        <taxon>Pseudomonadota</taxon>
        <taxon>Gammaproteobacteria</taxon>
        <taxon>Alteromonadales</taxon>
        <taxon>Colwelliaceae</taxon>
        <taxon>Colwellia</taxon>
    </lineage>
</organism>
<dbReference type="OrthoDB" id="598113at2"/>
<dbReference type="RefSeq" id="WP_033095820.1">
    <property type="nucleotide sequence ID" value="NZ_JQED01000056.1"/>
</dbReference>
<comment type="caution">
    <text evidence="1">The sequence shown here is derived from an EMBL/GenBank/DDBJ whole genome shotgun (WGS) entry which is preliminary data.</text>
</comment>
<reference evidence="1 2" key="1">
    <citation type="submission" date="2014-08" db="EMBL/GenBank/DDBJ databases">
        <title>Genomic and Phenotypic Diversity of Colwellia psychrerythraea strains from Disparate Marine Basins.</title>
        <authorList>
            <person name="Techtmann S.M."/>
            <person name="Stelling S.C."/>
            <person name="Utturkar S.M."/>
            <person name="Alshibli N."/>
            <person name="Harris A."/>
            <person name="Brown S.D."/>
            <person name="Hazen T.C."/>
        </authorList>
    </citation>
    <scope>NUCLEOTIDE SEQUENCE [LARGE SCALE GENOMIC DNA]</scope>
    <source>
        <strain evidence="1 2">ND2E</strain>
    </source>
</reference>
<dbReference type="Proteomes" id="UP000029843">
    <property type="component" value="Unassembled WGS sequence"/>
</dbReference>
<sequence>MKVKIDDIIDAVDFDSDMSESFLNTKTKQVCMFTYEELRAAENDEDISDSADWYCEAVASAKHYLETPDDYLPLPEKYDCNEYRIMEKFISRVIISKQSEMLSQSIKGRGAFRRFKTMLERLGLLDEWYKYRGQKLREFVEFWCKENEIDFE</sequence>
<proteinExistence type="predicted"/>
<dbReference type="Pfam" id="PF03682">
    <property type="entry name" value="UPF0158"/>
    <property type="match status" value="1"/>
</dbReference>
<protein>
    <submittedName>
        <fullName evidence="1">Uncharacterized protein</fullName>
    </submittedName>
</protein>